<gene>
    <name evidence="1" type="ORF">Pla175_45440</name>
</gene>
<dbReference type="AlphaFoldDB" id="A0A518DI26"/>
<protein>
    <submittedName>
        <fullName evidence="1">Uncharacterized protein</fullName>
    </submittedName>
</protein>
<keyword evidence="2" id="KW-1185">Reference proteome</keyword>
<dbReference type="KEGG" id="pnd:Pla175_45440"/>
<proteinExistence type="predicted"/>
<dbReference type="Proteomes" id="UP000317429">
    <property type="component" value="Chromosome"/>
</dbReference>
<dbReference type="EMBL" id="CP036291">
    <property type="protein sequence ID" value="QDU91125.1"/>
    <property type="molecule type" value="Genomic_DNA"/>
</dbReference>
<evidence type="ECO:0000313" key="2">
    <source>
        <dbReference type="Proteomes" id="UP000317429"/>
    </source>
</evidence>
<accession>A0A518DI26</accession>
<evidence type="ECO:0000313" key="1">
    <source>
        <dbReference type="EMBL" id="QDU91125.1"/>
    </source>
</evidence>
<sequence length="53" mass="5915">MLPPAVTTSPATRMVVALACLLVCQTTFRVLLTYSDYFPPNFQADFLLGRRAH</sequence>
<organism evidence="1 2">
    <name type="scientific">Pirellulimonas nuda</name>
    <dbReference type="NCBI Taxonomy" id="2528009"/>
    <lineage>
        <taxon>Bacteria</taxon>
        <taxon>Pseudomonadati</taxon>
        <taxon>Planctomycetota</taxon>
        <taxon>Planctomycetia</taxon>
        <taxon>Pirellulales</taxon>
        <taxon>Lacipirellulaceae</taxon>
        <taxon>Pirellulimonas</taxon>
    </lineage>
</organism>
<name>A0A518DI26_9BACT</name>
<reference evidence="1 2" key="1">
    <citation type="submission" date="2019-02" db="EMBL/GenBank/DDBJ databases">
        <title>Deep-cultivation of Planctomycetes and their phenomic and genomic characterization uncovers novel biology.</title>
        <authorList>
            <person name="Wiegand S."/>
            <person name="Jogler M."/>
            <person name="Boedeker C."/>
            <person name="Pinto D."/>
            <person name="Vollmers J."/>
            <person name="Rivas-Marin E."/>
            <person name="Kohn T."/>
            <person name="Peeters S.H."/>
            <person name="Heuer A."/>
            <person name="Rast P."/>
            <person name="Oberbeckmann S."/>
            <person name="Bunk B."/>
            <person name="Jeske O."/>
            <person name="Meyerdierks A."/>
            <person name="Storesund J.E."/>
            <person name="Kallscheuer N."/>
            <person name="Luecker S."/>
            <person name="Lage O.M."/>
            <person name="Pohl T."/>
            <person name="Merkel B.J."/>
            <person name="Hornburger P."/>
            <person name="Mueller R.-W."/>
            <person name="Bruemmer F."/>
            <person name="Labrenz M."/>
            <person name="Spormann A.M."/>
            <person name="Op den Camp H."/>
            <person name="Overmann J."/>
            <person name="Amann R."/>
            <person name="Jetten M.S.M."/>
            <person name="Mascher T."/>
            <person name="Medema M.H."/>
            <person name="Devos D.P."/>
            <person name="Kaster A.-K."/>
            <person name="Ovreas L."/>
            <person name="Rohde M."/>
            <person name="Galperin M.Y."/>
            <person name="Jogler C."/>
        </authorList>
    </citation>
    <scope>NUCLEOTIDE SEQUENCE [LARGE SCALE GENOMIC DNA]</scope>
    <source>
        <strain evidence="1 2">Pla175</strain>
    </source>
</reference>